<evidence type="ECO:0000256" key="5">
    <source>
        <dbReference type="ARBA" id="ARBA00022475"/>
    </source>
</evidence>
<keyword evidence="4" id="KW-0813">Transport</keyword>
<evidence type="ECO:0000256" key="7">
    <source>
        <dbReference type="ARBA" id="ARBA00022989"/>
    </source>
</evidence>
<sequence>MEQKTNSAAASKNAAAEAPKKPHRKVSSAILGALVRIAAVATAATLVIIVGYILVMGIPAFNPDLFALEYNSQNVSMLPSLVNTLLAVALTLVIAVPLGVMAAVFLVEYTTRGNKFVKVVRITAETLAGIPSIVYGLFGMLFFVTFLGWGLSLLSGCLTLAIMVLPTIMRTTEEALRAVPDSYREGSFGLGAGRLRTVLSVVLPPAMPGILGGIILSIGRIVGESAALIFTAGTVAAIPGGIFDSVRTMSVHMYVLSCEGLHIDATYATAVVLLIIVVAINALASFAAKRLTKV</sequence>
<dbReference type="AlphaFoldDB" id="A0A3N0AF24"/>
<evidence type="ECO:0000259" key="11">
    <source>
        <dbReference type="PROSITE" id="PS50928"/>
    </source>
</evidence>
<evidence type="ECO:0000256" key="1">
    <source>
        <dbReference type="ARBA" id="ARBA00003510"/>
    </source>
</evidence>
<dbReference type="InterPro" id="IPR005672">
    <property type="entry name" value="Phosphate_PstA"/>
</dbReference>
<evidence type="ECO:0000313" key="12">
    <source>
        <dbReference type="EMBL" id="RNL19433.1"/>
    </source>
</evidence>
<dbReference type="SUPFAM" id="SSF161098">
    <property type="entry name" value="MetI-like"/>
    <property type="match status" value="1"/>
</dbReference>
<feature type="compositionally biased region" description="Low complexity" evidence="10">
    <location>
        <begin position="1"/>
        <end position="17"/>
    </location>
</feature>
<comment type="subcellular location">
    <subcellularLocation>
        <location evidence="2 9">Cell membrane</location>
        <topology evidence="2 9">Multi-pass membrane protein</topology>
    </subcellularLocation>
</comment>
<evidence type="ECO:0000256" key="2">
    <source>
        <dbReference type="ARBA" id="ARBA00004651"/>
    </source>
</evidence>
<keyword evidence="13" id="KW-1185">Reference proteome</keyword>
<feature type="transmembrane region" description="Helical" evidence="9">
    <location>
        <begin position="267"/>
        <end position="288"/>
    </location>
</feature>
<dbReference type="NCBIfam" id="TIGR00974">
    <property type="entry name" value="3a0107s02c"/>
    <property type="match status" value="1"/>
</dbReference>
<dbReference type="Proteomes" id="UP000267368">
    <property type="component" value="Unassembled WGS sequence"/>
</dbReference>
<keyword evidence="6 9" id="KW-0812">Transmembrane</keyword>
<feature type="domain" description="ABC transmembrane type-1" evidence="11">
    <location>
        <begin position="81"/>
        <end position="284"/>
    </location>
</feature>
<evidence type="ECO:0000256" key="3">
    <source>
        <dbReference type="ARBA" id="ARBA00007069"/>
    </source>
</evidence>
<protein>
    <recommendedName>
        <fullName evidence="9">Phosphate transport system permease protein PstA</fullName>
    </recommendedName>
</protein>
<comment type="function">
    <text evidence="1">Part of the binding-protein-dependent transport system for phosphate; probably responsible for the translocation of the substrate across the membrane.</text>
</comment>
<dbReference type="InterPro" id="IPR035906">
    <property type="entry name" value="MetI-like_sf"/>
</dbReference>
<evidence type="ECO:0000256" key="8">
    <source>
        <dbReference type="ARBA" id="ARBA00023136"/>
    </source>
</evidence>
<evidence type="ECO:0000256" key="10">
    <source>
        <dbReference type="SAM" id="MobiDB-lite"/>
    </source>
</evidence>
<dbReference type="RefSeq" id="WP_123198426.1">
    <property type="nucleotide sequence ID" value="NZ_QICB01000005.1"/>
</dbReference>
<dbReference type="InterPro" id="IPR000515">
    <property type="entry name" value="MetI-like"/>
</dbReference>
<feature type="transmembrane region" description="Helical" evidence="9">
    <location>
        <begin position="81"/>
        <end position="107"/>
    </location>
</feature>
<dbReference type="Gene3D" id="1.10.3720.10">
    <property type="entry name" value="MetI-like"/>
    <property type="match status" value="1"/>
</dbReference>
<feature type="transmembrane region" description="Helical" evidence="9">
    <location>
        <begin position="225"/>
        <end position="246"/>
    </location>
</feature>
<feature type="transmembrane region" description="Helical" evidence="9">
    <location>
        <begin position="30"/>
        <end position="61"/>
    </location>
</feature>
<evidence type="ECO:0000256" key="9">
    <source>
        <dbReference type="RuleBase" id="RU363043"/>
    </source>
</evidence>
<evidence type="ECO:0000256" key="4">
    <source>
        <dbReference type="ARBA" id="ARBA00022448"/>
    </source>
</evidence>
<dbReference type="EMBL" id="QICB01000005">
    <property type="protein sequence ID" value="RNL19433.1"/>
    <property type="molecule type" value="Genomic_DNA"/>
</dbReference>
<dbReference type="PROSITE" id="PS50928">
    <property type="entry name" value="ABC_TM1"/>
    <property type="match status" value="1"/>
</dbReference>
<dbReference type="GO" id="GO:0005886">
    <property type="term" value="C:plasma membrane"/>
    <property type="evidence" value="ECO:0007669"/>
    <property type="project" value="UniProtKB-SubCell"/>
</dbReference>
<comment type="similarity">
    <text evidence="3 9">Belongs to the binding-protein-dependent transport system permease family. CysTW subfamily.</text>
</comment>
<feature type="region of interest" description="Disordered" evidence="10">
    <location>
        <begin position="1"/>
        <end position="20"/>
    </location>
</feature>
<keyword evidence="5 9" id="KW-1003">Cell membrane</keyword>
<name>A0A3N0AF24_9ACTN</name>
<keyword evidence="8 9" id="KW-0472">Membrane</keyword>
<organism evidence="12 13">
    <name type="scientific">Slackia faecicanis</name>
    <dbReference type="NCBI Taxonomy" id="255723"/>
    <lineage>
        <taxon>Bacteria</taxon>
        <taxon>Bacillati</taxon>
        <taxon>Actinomycetota</taxon>
        <taxon>Coriobacteriia</taxon>
        <taxon>Eggerthellales</taxon>
        <taxon>Eggerthellaceae</taxon>
        <taxon>Slackia</taxon>
    </lineage>
</organism>
<evidence type="ECO:0000313" key="13">
    <source>
        <dbReference type="Proteomes" id="UP000267368"/>
    </source>
</evidence>
<dbReference type="OrthoDB" id="9775069at2"/>
<dbReference type="PANTHER" id="PTHR43470:SF3">
    <property type="entry name" value="PHOSPHATE TRANSPORT SYSTEM PERMEASE PROTEIN PSTA-RELATED"/>
    <property type="match status" value="1"/>
</dbReference>
<feature type="transmembrane region" description="Helical" evidence="9">
    <location>
        <begin position="198"/>
        <end position="219"/>
    </location>
</feature>
<feature type="transmembrane region" description="Helical" evidence="9">
    <location>
        <begin position="119"/>
        <end position="143"/>
    </location>
</feature>
<comment type="caution">
    <text evidence="12">The sequence shown here is derived from an EMBL/GenBank/DDBJ whole genome shotgun (WGS) entry which is preliminary data.</text>
</comment>
<keyword evidence="7 9" id="KW-1133">Transmembrane helix</keyword>
<dbReference type="GO" id="GO:0005315">
    <property type="term" value="F:phosphate transmembrane transporter activity"/>
    <property type="evidence" value="ECO:0007669"/>
    <property type="project" value="InterPro"/>
</dbReference>
<dbReference type="GO" id="GO:0035435">
    <property type="term" value="P:phosphate ion transmembrane transport"/>
    <property type="evidence" value="ECO:0007669"/>
    <property type="project" value="InterPro"/>
</dbReference>
<dbReference type="Pfam" id="PF00528">
    <property type="entry name" value="BPD_transp_1"/>
    <property type="match status" value="1"/>
</dbReference>
<dbReference type="CDD" id="cd06261">
    <property type="entry name" value="TM_PBP2"/>
    <property type="match status" value="1"/>
</dbReference>
<reference evidence="13" key="1">
    <citation type="submission" date="2018-05" db="EMBL/GenBank/DDBJ databases">
        <title>Genome Sequencing of selected type strains of the family Eggerthellaceae.</title>
        <authorList>
            <person name="Danylec N."/>
            <person name="Stoll D.A."/>
            <person name="Doetsch A."/>
            <person name="Huch M."/>
        </authorList>
    </citation>
    <scope>NUCLEOTIDE SEQUENCE [LARGE SCALE GENOMIC DNA]</scope>
    <source>
        <strain evidence="13">DSM 17537</strain>
    </source>
</reference>
<proteinExistence type="inferred from homology"/>
<gene>
    <name evidence="12" type="primary">pstA</name>
    <name evidence="12" type="ORF">DMP07_06965</name>
</gene>
<accession>A0A3N0AF24</accession>
<dbReference type="PANTHER" id="PTHR43470">
    <property type="entry name" value="PHOSPHATE TRANSPORT SYSTEM PERMEASE PROTEIN PSTA-RELATED"/>
    <property type="match status" value="1"/>
</dbReference>
<evidence type="ECO:0000256" key="6">
    <source>
        <dbReference type="ARBA" id="ARBA00022692"/>
    </source>
</evidence>